<organism evidence="5 6">
    <name type="scientific">Micractinium conductrix</name>
    <dbReference type="NCBI Taxonomy" id="554055"/>
    <lineage>
        <taxon>Eukaryota</taxon>
        <taxon>Viridiplantae</taxon>
        <taxon>Chlorophyta</taxon>
        <taxon>core chlorophytes</taxon>
        <taxon>Trebouxiophyceae</taxon>
        <taxon>Chlorellales</taxon>
        <taxon>Chlorellaceae</taxon>
        <taxon>Chlorella clade</taxon>
        <taxon>Micractinium</taxon>
    </lineage>
</organism>
<dbReference type="EMBL" id="LHPF02000009">
    <property type="protein sequence ID" value="PSC72768.1"/>
    <property type="molecule type" value="Genomic_DNA"/>
</dbReference>
<dbReference type="CDD" id="cd23659">
    <property type="entry name" value="USP_At3g01520-like"/>
    <property type="match status" value="1"/>
</dbReference>
<accession>A0A2P6VFB0</accession>
<evidence type="ECO:0000313" key="5">
    <source>
        <dbReference type="EMBL" id="PSC72768.1"/>
    </source>
</evidence>
<sequence length="585" mass="59798">MSAPCRALFSVATPIHVVTSALRGSRRANQLDDRRPRFGGRSATQGPAAALPRPELASKDDPCTSGRTHLSTAVALAAPAAAALAAVLLFAPHAHASEGEMAPGVLEFIIETIENLGPWGPAAFVTTVAVAESIPLFPTQPLSLASGLLFGAQKGSLCMLSGTVLASLLAFSIARGVGRPLAERIIKHEVGSSDGAAPASPLQQKLAEMMEVIERGSFWQQAGAVLLLRMTPVVPFSASNYVLGLSPLPLAPYLAGTATGMAFWSVFYASLGGASRSLLRRGVAPDVLIADLLAKAGSYTRELAGAGLLLGGAALLYVGVGVVRRQMAVGGSSAADGPSDSDVSGGGSAGGGGGAPAEAVQLPAQLGSGATQQVGSELQLAGVHLKDWRHDGQPAGSGSSSLCGGAPKERLAETRFEESSAAAMAPRKVVLAVDSSPVSLDALKWATKSLCTKEDELHLISVLESGLPNEVPGESAAGDAGDCKPDPVALMKTQDLLSRCKADAQAAGIRNVKLTTLVSCAGGATDMGRHIVDYTQSEKADMLVLGSRGMGSLKRTLYGMVGLGSVSDYVTKNASTNVVVHKMQQ</sequence>
<dbReference type="PANTHER" id="PTHR46826">
    <property type="match status" value="1"/>
</dbReference>
<dbReference type="STRING" id="554055.A0A2P6VFB0"/>
<feature type="transmembrane region" description="Helical" evidence="2">
    <location>
        <begin position="303"/>
        <end position="323"/>
    </location>
</feature>
<keyword evidence="2" id="KW-0812">Transmembrane</keyword>
<dbReference type="Pfam" id="PF00582">
    <property type="entry name" value="Usp"/>
    <property type="match status" value="1"/>
</dbReference>
<feature type="region of interest" description="Disordered" evidence="1">
    <location>
        <begin position="331"/>
        <end position="358"/>
    </location>
</feature>
<keyword evidence="6" id="KW-1185">Reference proteome</keyword>
<dbReference type="InterPro" id="IPR006016">
    <property type="entry name" value="UspA"/>
</dbReference>
<evidence type="ECO:0000259" key="3">
    <source>
        <dbReference type="Pfam" id="PF00582"/>
    </source>
</evidence>
<dbReference type="Pfam" id="PF09335">
    <property type="entry name" value="VTT_dom"/>
    <property type="match status" value="1"/>
</dbReference>
<gene>
    <name evidence="5" type="ORF">C2E20_4005</name>
</gene>
<feature type="compositionally biased region" description="Low complexity" evidence="1">
    <location>
        <begin position="331"/>
        <end position="343"/>
    </location>
</feature>
<keyword evidence="2" id="KW-0472">Membrane</keyword>
<dbReference type="PANTHER" id="PTHR46826:SF1">
    <property type="entry name" value="TVP38_TMEM64 FAMILY MEMBRANE PROTEIN YDJX"/>
    <property type="match status" value="1"/>
</dbReference>
<feature type="transmembrane region" description="Helical" evidence="2">
    <location>
        <begin position="250"/>
        <end position="271"/>
    </location>
</feature>
<comment type="caution">
    <text evidence="5">The sequence shown here is derived from an EMBL/GenBank/DDBJ whole genome shotgun (WGS) entry which is preliminary data.</text>
</comment>
<name>A0A2P6VFB0_9CHLO</name>
<dbReference type="InterPro" id="IPR014729">
    <property type="entry name" value="Rossmann-like_a/b/a_fold"/>
</dbReference>
<evidence type="ECO:0000259" key="4">
    <source>
        <dbReference type="Pfam" id="PF09335"/>
    </source>
</evidence>
<dbReference type="InterPro" id="IPR053240">
    <property type="entry name" value="VTT_domain"/>
</dbReference>
<dbReference type="OrthoDB" id="843225at2759"/>
<proteinExistence type="predicted"/>
<dbReference type="SUPFAM" id="SSF52402">
    <property type="entry name" value="Adenine nucleotide alpha hydrolases-like"/>
    <property type="match status" value="1"/>
</dbReference>
<dbReference type="InterPro" id="IPR032816">
    <property type="entry name" value="VTT_dom"/>
</dbReference>
<protein>
    <submittedName>
        <fullName evidence="5">SNARE associated Golgi</fullName>
    </submittedName>
</protein>
<feature type="region of interest" description="Disordered" evidence="1">
    <location>
        <begin position="24"/>
        <end position="64"/>
    </location>
</feature>
<dbReference type="Proteomes" id="UP000239649">
    <property type="component" value="Unassembled WGS sequence"/>
</dbReference>
<feature type="compositionally biased region" description="Gly residues" evidence="1">
    <location>
        <begin position="344"/>
        <end position="355"/>
    </location>
</feature>
<keyword evidence="2" id="KW-1133">Transmembrane helix</keyword>
<dbReference type="AlphaFoldDB" id="A0A2P6VFB0"/>
<dbReference type="Gene3D" id="3.40.50.620">
    <property type="entry name" value="HUPs"/>
    <property type="match status" value="1"/>
</dbReference>
<reference evidence="5 6" key="1">
    <citation type="journal article" date="2018" name="Plant J.">
        <title>Genome sequences of Chlorella sorokiniana UTEX 1602 and Micractinium conductrix SAG 241.80: implications to maltose excretion by a green alga.</title>
        <authorList>
            <person name="Arriola M.B."/>
            <person name="Velmurugan N."/>
            <person name="Zhang Y."/>
            <person name="Plunkett M.H."/>
            <person name="Hondzo H."/>
            <person name="Barney B.M."/>
        </authorList>
    </citation>
    <scope>NUCLEOTIDE SEQUENCE [LARGE SCALE GENOMIC DNA]</scope>
    <source>
        <strain evidence="5 6">SAG 241.80</strain>
    </source>
</reference>
<evidence type="ECO:0000256" key="1">
    <source>
        <dbReference type="SAM" id="MobiDB-lite"/>
    </source>
</evidence>
<evidence type="ECO:0000313" key="6">
    <source>
        <dbReference type="Proteomes" id="UP000239649"/>
    </source>
</evidence>
<feature type="domain" description="VTT" evidence="4">
    <location>
        <begin position="137"/>
        <end position="272"/>
    </location>
</feature>
<evidence type="ECO:0000256" key="2">
    <source>
        <dbReference type="SAM" id="Phobius"/>
    </source>
</evidence>
<feature type="domain" description="UspA" evidence="3">
    <location>
        <begin position="427"/>
        <end position="580"/>
    </location>
</feature>